<evidence type="ECO:0000313" key="12">
    <source>
        <dbReference type="Proteomes" id="UP001597506"/>
    </source>
</evidence>
<comment type="catalytic activity">
    <reaction evidence="6">
        <text>Couples ATP hydrolysis with the unwinding of duplex DNA by translocating in the 3'-5' direction.</text>
        <dbReference type="EC" id="5.6.2.4"/>
    </reaction>
</comment>
<dbReference type="Pfam" id="PF13361">
    <property type="entry name" value="UvrD_C"/>
    <property type="match status" value="1"/>
</dbReference>
<evidence type="ECO:0000256" key="8">
    <source>
        <dbReference type="ARBA" id="ARBA00048988"/>
    </source>
</evidence>
<dbReference type="InterPro" id="IPR000212">
    <property type="entry name" value="DNA_helicase_UvrD/REP"/>
</dbReference>
<comment type="catalytic activity">
    <reaction evidence="8">
        <text>ATP + H2O = ADP + phosphate + H(+)</text>
        <dbReference type="Rhea" id="RHEA:13065"/>
        <dbReference type="ChEBI" id="CHEBI:15377"/>
        <dbReference type="ChEBI" id="CHEBI:15378"/>
        <dbReference type="ChEBI" id="CHEBI:30616"/>
        <dbReference type="ChEBI" id="CHEBI:43474"/>
        <dbReference type="ChEBI" id="CHEBI:456216"/>
        <dbReference type="EC" id="5.6.2.4"/>
    </reaction>
</comment>
<evidence type="ECO:0000259" key="10">
    <source>
        <dbReference type="PROSITE" id="PS51198"/>
    </source>
</evidence>
<dbReference type="Proteomes" id="UP001597506">
    <property type="component" value="Unassembled WGS sequence"/>
</dbReference>
<keyword evidence="5" id="KW-0413">Isomerase</keyword>
<proteinExistence type="predicted"/>
<keyword evidence="4 9" id="KW-0067">ATP-binding</keyword>
<feature type="domain" description="UvrD-like helicase ATP-binding" evidence="10">
    <location>
        <begin position="8"/>
        <end position="284"/>
    </location>
</feature>
<keyword evidence="1 9" id="KW-0547">Nucleotide-binding</keyword>
<dbReference type="EC" id="5.6.2.4" evidence="7"/>
<dbReference type="InterPro" id="IPR027417">
    <property type="entry name" value="P-loop_NTPase"/>
</dbReference>
<dbReference type="SUPFAM" id="SSF52540">
    <property type="entry name" value="P-loop containing nucleoside triphosphate hydrolases"/>
    <property type="match status" value="1"/>
</dbReference>
<evidence type="ECO:0000256" key="2">
    <source>
        <dbReference type="ARBA" id="ARBA00022801"/>
    </source>
</evidence>
<dbReference type="PANTHER" id="PTHR11070:SF45">
    <property type="entry name" value="DNA 3'-5' HELICASE"/>
    <property type="match status" value="1"/>
</dbReference>
<protein>
    <recommendedName>
        <fullName evidence="7">DNA 3'-5' helicase</fullName>
        <ecNumber evidence="7">5.6.2.4</ecNumber>
    </recommendedName>
</protein>
<evidence type="ECO:0000256" key="6">
    <source>
        <dbReference type="ARBA" id="ARBA00034617"/>
    </source>
</evidence>
<evidence type="ECO:0000256" key="5">
    <source>
        <dbReference type="ARBA" id="ARBA00023235"/>
    </source>
</evidence>
<keyword evidence="2 9" id="KW-0378">Hydrolase</keyword>
<dbReference type="Pfam" id="PF00580">
    <property type="entry name" value="UvrD-helicase"/>
    <property type="match status" value="1"/>
</dbReference>
<evidence type="ECO:0000313" key="11">
    <source>
        <dbReference type="EMBL" id="MFD2681948.1"/>
    </source>
</evidence>
<organism evidence="11 12">
    <name type="scientific">Bacillus seohaeanensis</name>
    <dbReference type="NCBI Taxonomy" id="284580"/>
    <lineage>
        <taxon>Bacteria</taxon>
        <taxon>Bacillati</taxon>
        <taxon>Bacillota</taxon>
        <taxon>Bacilli</taxon>
        <taxon>Bacillales</taxon>
        <taxon>Bacillaceae</taxon>
        <taxon>Bacillus</taxon>
    </lineage>
</organism>
<evidence type="ECO:0000256" key="3">
    <source>
        <dbReference type="ARBA" id="ARBA00022806"/>
    </source>
</evidence>
<keyword evidence="3 9" id="KW-0347">Helicase</keyword>
<evidence type="ECO:0000256" key="9">
    <source>
        <dbReference type="PROSITE-ProRule" id="PRU00560"/>
    </source>
</evidence>
<dbReference type="RefSeq" id="WP_377936575.1">
    <property type="nucleotide sequence ID" value="NZ_JBHUMF010000031.1"/>
</dbReference>
<reference evidence="12" key="1">
    <citation type="journal article" date="2019" name="Int. J. Syst. Evol. Microbiol.">
        <title>The Global Catalogue of Microorganisms (GCM) 10K type strain sequencing project: providing services to taxonomists for standard genome sequencing and annotation.</title>
        <authorList>
            <consortium name="The Broad Institute Genomics Platform"/>
            <consortium name="The Broad Institute Genome Sequencing Center for Infectious Disease"/>
            <person name="Wu L."/>
            <person name="Ma J."/>
        </authorList>
    </citation>
    <scope>NUCLEOTIDE SEQUENCE [LARGE SCALE GENOMIC DNA]</scope>
    <source>
        <strain evidence="12">KCTC 3913</strain>
    </source>
</reference>
<dbReference type="PROSITE" id="PS51198">
    <property type="entry name" value="UVRD_HELICASE_ATP_BIND"/>
    <property type="match status" value="1"/>
</dbReference>
<gene>
    <name evidence="11" type="ORF">ACFSUL_14495</name>
</gene>
<comment type="caution">
    <text evidence="11">The sequence shown here is derived from an EMBL/GenBank/DDBJ whole genome shotgun (WGS) entry which is preliminary data.</text>
</comment>
<dbReference type="InterPro" id="IPR014017">
    <property type="entry name" value="DNA_helicase_UvrD-like_C"/>
</dbReference>
<sequence length="470" mass="54149">MAVDQLDLALTDKQKEVVDYNGEEVLIKGIAGSGKTTVILRRANKLLKKNPDLKIGIFTYNKSLTSYSKEMAKKIGSDNLKVYTFHGWGSSVLKDLLKTYNLNIFYDSDKKEALNKSIASIKSNLDHRFITEEKYKSFLLDEISWMKGKGFTTREEYKQAVRKGRGGEVRVTKQDRDLIYSLFESYEYARVGKGRIGFDDFARIIYDKKDQIKDHFKFDHVMVDEAQDLQQLQLQLLRFITKKGFVVAADKGQKIYKTSFSWKDIGLNILGGRTKILNNSFRSTKQIVEMANSLQLHDSVIHDDEYVKPVMPEYTGPIPEVYQCASRQVQDQAIVNSIKQIAEEYPGATIGVLAREWRSVGRIYHSIKGTEIAYEYLKDGKGNPTSPGVKFSSFHSAKGLEFDFVIILDLINDERADNKDIHDDEYYDVERRLLYVSITRAKKHLQVFYYKEPSRLLLEIDPSTYKKDIF</sequence>
<dbReference type="Gene3D" id="3.40.50.300">
    <property type="entry name" value="P-loop containing nucleotide triphosphate hydrolases"/>
    <property type="match status" value="3"/>
</dbReference>
<dbReference type="EMBL" id="JBHUMF010000031">
    <property type="protein sequence ID" value="MFD2681948.1"/>
    <property type="molecule type" value="Genomic_DNA"/>
</dbReference>
<feature type="binding site" evidence="9">
    <location>
        <begin position="29"/>
        <end position="36"/>
    </location>
    <ligand>
        <name>ATP</name>
        <dbReference type="ChEBI" id="CHEBI:30616"/>
    </ligand>
</feature>
<keyword evidence="12" id="KW-1185">Reference proteome</keyword>
<accession>A0ABW5RTU6</accession>
<evidence type="ECO:0000256" key="7">
    <source>
        <dbReference type="ARBA" id="ARBA00034808"/>
    </source>
</evidence>
<evidence type="ECO:0000256" key="1">
    <source>
        <dbReference type="ARBA" id="ARBA00022741"/>
    </source>
</evidence>
<name>A0ABW5RTU6_9BACI</name>
<dbReference type="PANTHER" id="PTHR11070">
    <property type="entry name" value="UVRD / RECB / PCRA DNA HELICASE FAMILY MEMBER"/>
    <property type="match status" value="1"/>
</dbReference>
<evidence type="ECO:0000256" key="4">
    <source>
        <dbReference type="ARBA" id="ARBA00022840"/>
    </source>
</evidence>
<dbReference type="InterPro" id="IPR014016">
    <property type="entry name" value="UvrD-like_ATP-bd"/>
</dbReference>